<dbReference type="Proteomes" id="UP001396334">
    <property type="component" value="Unassembled WGS sequence"/>
</dbReference>
<sequence length="107" mass="12135">MPVISMGGDLEMEVSVLTNESLAMEVGQVKRKFVDEKYQIRVKRKSLQAVLKECMRALRSLSNCEDGTDDVDKDAVNPQVKVRGVGILRDEEADEVLFNYFCSFICR</sequence>
<evidence type="ECO:0000313" key="2">
    <source>
        <dbReference type="Proteomes" id="UP001396334"/>
    </source>
</evidence>
<keyword evidence="2" id="KW-1185">Reference proteome</keyword>
<dbReference type="EMBL" id="JBBPBN010000704">
    <property type="protein sequence ID" value="KAK8483130.1"/>
    <property type="molecule type" value="Genomic_DNA"/>
</dbReference>
<gene>
    <name evidence="1" type="ORF">V6N11_028512</name>
</gene>
<protein>
    <submittedName>
        <fullName evidence="1">Uncharacterized protein</fullName>
    </submittedName>
</protein>
<name>A0ABR1ZR12_9ROSI</name>
<accession>A0ABR1ZR12</accession>
<evidence type="ECO:0000313" key="1">
    <source>
        <dbReference type="EMBL" id="KAK8483130.1"/>
    </source>
</evidence>
<proteinExistence type="predicted"/>
<reference evidence="1 2" key="1">
    <citation type="journal article" date="2024" name="G3 (Bethesda)">
        <title>Genome assembly of Hibiscus sabdariffa L. provides insights into metabolisms of medicinal natural products.</title>
        <authorList>
            <person name="Kim T."/>
        </authorList>
    </citation>
    <scope>NUCLEOTIDE SEQUENCE [LARGE SCALE GENOMIC DNA]</scope>
    <source>
        <strain evidence="1">TK-2024</strain>
        <tissue evidence="1">Old leaves</tissue>
    </source>
</reference>
<organism evidence="1 2">
    <name type="scientific">Hibiscus sabdariffa</name>
    <name type="common">roselle</name>
    <dbReference type="NCBI Taxonomy" id="183260"/>
    <lineage>
        <taxon>Eukaryota</taxon>
        <taxon>Viridiplantae</taxon>
        <taxon>Streptophyta</taxon>
        <taxon>Embryophyta</taxon>
        <taxon>Tracheophyta</taxon>
        <taxon>Spermatophyta</taxon>
        <taxon>Magnoliopsida</taxon>
        <taxon>eudicotyledons</taxon>
        <taxon>Gunneridae</taxon>
        <taxon>Pentapetalae</taxon>
        <taxon>rosids</taxon>
        <taxon>malvids</taxon>
        <taxon>Malvales</taxon>
        <taxon>Malvaceae</taxon>
        <taxon>Malvoideae</taxon>
        <taxon>Hibiscus</taxon>
    </lineage>
</organism>
<comment type="caution">
    <text evidence="1">The sequence shown here is derived from an EMBL/GenBank/DDBJ whole genome shotgun (WGS) entry which is preliminary data.</text>
</comment>